<evidence type="ECO:0000313" key="7">
    <source>
        <dbReference type="Proteomes" id="UP000008229"/>
    </source>
</evidence>
<keyword evidence="7" id="KW-1185">Reference proteome</keyword>
<dbReference type="GO" id="GO:0070403">
    <property type="term" value="F:NAD+ binding"/>
    <property type="evidence" value="ECO:0007669"/>
    <property type="project" value="InterPro"/>
</dbReference>
<evidence type="ECO:0000256" key="2">
    <source>
        <dbReference type="ARBA" id="ARBA00009463"/>
    </source>
</evidence>
<keyword evidence="6" id="KW-0456">Lyase</keyword>
<dbReference type="PANTHER" id="PTHR48075">
    <property type="entry name" value="3-HYDROXYACYL-COA DEHYDROGENASE FAMILY PROTEIN"/>
    <property type="match status" value="1"/>
</dbReference>
<feature type="domain" description="3-hydroxyacyl-CoA dehydrogenase C-terminal" evidence="4">
    <location>
        <begin position="186"/>
        <end position="282"/>
    </location>
</feature>
<dbReference type="EC" id="4.2.1.17" evidence="6"/>
<gene>
    <name evidence="6" type="ordered locus">Cwoe_2155</name>
</gene>
<dbReference type="STRING" id="469383.Cwoe_2155"/>
<evidence type="ECO:0000259" key="4">
    <source>
        <dbReference type="Pfam" id="PF00725"/>
    </source>
</evidence>
<dbReference type="eggNOG" id="COG1250">
    <property type="taxonomic scope" value="Bacteria"/>
</dbReference>
<evidence type="ECO:0000256" key="1">
    <source>
        <dbReference type="ARBA" id="ARBA00005086"/>
    </source>
</evidence>
<dbReference type="InterPro" id="IPR036291">
    <property type="entry name" value="NAD(P)-bd_dom_sf"/>
</dbReference>
<evidence type="ECO:0000259" key="5">
    <source>
        <dbReference type="Pfam" id="PF02737"/>
    </source>
</evidence>
<dbReference type="Pfam" id="PF00725">
    <property type="entry name" value="3HCDH"/>
    <property type="match status" value="2"/>
</dbReference>
<evidence type="ECO:0000313" key="6">
    <source>
        <dbReference type="EMBL" id="ADB50580.1"/>
    </source>
</evidence>
<organism evidence="6 7">
    <name type="scientific">Conexibacter woesei (strain DSM 14684 / CCUG 47730 / CIP 108061 / JCM 11494 / NBRC 100937 / ID131577)</name>
    <dbReference type="NCBI Taxonomy" id="469383"/>
    <lineage>
        <taxon>Bacteria</taxon>
        <taxon>Bacillati</taxon>
        <taxon>Actinomycetota</taxon>
        <taxon>Thermoleophilia</taxon>
        <taxon>Solirubrobacterales</taxon>
        <taxon>Conexibacteraceae</taxon>
        <taxon>Conexibacter</taxon>
    </lineage>
</organism>
<dbReference type="PROSITE" id="PS00067">
    <property type="entry name" value="3HCDH"/>
    <property type="match status" value="1"/>
</dbReference>
<dbReference type="HOGENOM" id="CLU_009834_2_0_11"/>
<dbReference type="FunFam" id="3.40.50.720:FF:000009">
    <property type="entry name" value="Fatty oxidation complex, alpha subunit"/>
    <property type="match status" value="1"/>
</dbReference>
<feature type="domain" description="3-hydroxyacyl-CoA dehydrogenase C-terminal" evidence="4">
    <location>
        <begin position="305"/>
        <end position="374"/>
    </location>
</feature>
<dbReference type="Proteomes" id="UP000008229">
    <property type="component" value="Chromosome"/>
</dbReference>
<dbReference type="InterPro" id="IPR006176">
    <property type="entry name" value="3-OHacyl-CoA_DH_NAD-bd"/>
</dbReference>
<dbReference type="PROSITE" id="PS51257">
    <property type="entry name" value="PROKAR_LIPOPROTEIN"/>
    <property type="match status" value="1"/>
</dbReference>
<dbReference type="SUPFAM" id="SSF48179">
    <property type="entry name" value="6-phosphogluconate dehydrogenase C-terminal domain-like"/>
    <property type="match status" value="2"/>
</dbReference>
<dbReference type="InterPro" id="IPR006180">
    <property type="entry name" value="3-OHacyl-CoA_DH_CS"/>
</dbReference>
<dbReference type="EMBL" id="CP001854">
    <property type="protein sequence ID" value="ADB50580.1"/>
    <property type="molecule type" value="Genomic_DNA"/>
</dbReference>
<comment type="pathway">
    <text evidence="1">Lipid metabolism; butanoate metabolism.</text>
</comment>
<dbReference type="SUPFAM" id="SSF51735">
    <property type="entry name" value="NAD(P)-binding Rossmann-fold domains"/>
    <property type="match status" value="1"/>
</dbReference>
<reference evidence="7" key="2">
    <citation type="submission" date="2010-01" db="EMBL/GenBank/DDBJ databases">
        <title>The complete genome of Conexibacter woesei DSM 14684.</title>
        <authorList>
            <consortium name="US DOE Joint Genome Institute (JGI-PGF)"/>
            <person name="Lucas S."/>
            <person name="Copeland A."/>
            <person name="Lapidus A."/>
            <person name="Glavina del Rio T."/>
            <person name="Dalin E."/>
            <person name="Tice H."/>
            <person name="Bruce D."/>
            <person name="Goodwin L."/>
            <person name="Pitluck S."/>
            <person name="Kyrpides N."/>
            <person name="Mavromatis K."/>
            <person name="Ivanova N."/>
            <person name="Mikhailova N."/>
            <person name="Chertkov O."/>
            <person name="Brettin T."/>
            <person name="Detter J.C."/>
            <person name="Han C."/>
            <person name="Larimer F."/>
            <person name="Land M."/>
            <person name="Hauser L."/>
            <person name="Markowitz V."/>
            <person name="Cheng J.-F."/>
            <person name="Hugenholtz P."/>
            <person name="Woyke T."/>
            <person name="Wu D."/>
            <person name="Pukall R."/>
            <person name="Steenblock K."/>
            <person name="Schneider S."/>
            <person name="Klenk H.-P."/>
            <person name="Eisen J.A."/>
        </authorList>
    </citation>
    <scope>NUCLEOTIDE SEQUENCE [LARGE SCALE GENOMIC DNA]</scope>
    <source>
        <strain evidence="7">DSM 14684 / CIP 108061 / JCM 11494 / NBRC 100937 / ID131577</strain>
    </source>
</reference>
<dbReference type="OrthoDB" id="3229174at2"/>
<comment type="similarity">
    <text evidence="2">Belongs to the 3-hydroxyacyl-CoA dehydrogenase family.</text>
</comment>
<evidence type="ECO:0000256" key="3">
    <source>
        <dbReference type="ARBA" id="ARBA00023002"/>
    </source>
</evidence>
<dbReference type="GO" id="GO:0008691">
    <property type="term" value="F:3-hydroxybutyryl-CoA dehydrogenase activity"/>
    <property type="evidence" value="ECO:0007669"/>
    <property type="project" value="TreeGrafter"/>
</dbReference>
<dbReference type="AlphaFoldDB" id="D3F5B3"/>
<reference evidence="6 7" key="1">
    <citation type="journal article" date="2010" name="Stand. Genomic Sci.">
        <title>Complete genome sequence of Conexibacter woesei type strain (ID131577).</title>
        <authorList>
            <person name="Pukall R."/>
            <person name="Lapidus A."/>
            <person name="Glavina Del Rio T."/>
            <person name="Copeland A."/>
            <person name="Tice H."/>
            <person name="Cheng J.-F."/>
            <person name="Lucas S."/>
            <person name="Chen F."/>
            <person name="Nolan M."/>
            <person name="Bruce D."/>
            <person name="Goodwin L."/>
            <person name="Pitluck S."/>
            <person name="Mavromatis K."/>
            <person name="Ivanova N."/>
            <person name="Ovchinnikova G."/>
            <person name="Pati A."/>
            <person name="Chen A."/>
            <person name="Palaniappan K."/>
            <person name="Land M."/>
            <person name="Hauser L."/>
            <person name="Chang Y.-J."/>
            <person name="Jeffries C.D."/>
            <person name="Chain P."/>
            <person name="Meincke L."/>
            <person name="Sims D."/>
            <person name="Brettin T."/>
            <person name="Detter J.C."/>
            <person name="Rohde M."/>
            <person name="Goeker M."/>
            <person name="Bristow J."/>
            <person name="Eisen J.A."/>
            <person name="Markowitz V."/>
            <person name="Kyrpides N.C."/>
            <person name="Klenk H.-P."/>
            <person name="Hugenholtz P."/>
        </authorList>
    </citation>
    <scope>NUCLEOTIDE SEQUENCE [LARGE SCALE GENOMIC DNA]</scope>
    <source>
        <strain evidence="7">DSM 14684 / CIP 108061 / JCM 11494 / NBRC 100937 / ID131577</strain>
    </source>
</reference>
<keyword evidence="3" id="KW-0560">Oxidoreductase</keyword>
<dbReference type="KEGG" id="cwo:Cwoe_2155"/>
<dbReference type="InterPro" id="IPR008927">
    <property type="entry name" value="6-PGluconate_DH-like_C_sf"/>
</dbReference>
<dbReference type="InterPro" id="IPR006108">
    <property type="entry name" value="3HC_DH_C"/>
</dbReference>
<dbReference type="PANTHER" id="PTHR48075:SF5">
    <property type="entry name" value="3-HYDROXYBUTYRYL-COA DEHYDROGENASE"/>
    <property type="match status" value="1"/>
</dbReference>
<sequence>MSAPTRIAVVGGGTMGAGIAALACRHGIATVLCDVDEAAVDAGVRRVTDELARRVRRGRMTTAEADATAALLTGSADLAAVAGTGLVLEAVPEEPQLKRDLFARVARIAPAAVLASNTSSIPIATIADAVAAPERVLGLHFFNPPGAMRLVELVTTPATAADAAATARALAVAIGKQVVAVADGPGFLVNRCARPYYLEALRIVETGVATAPQVDRACEAAGFPMGPFRLMDTIGIDVSLAVTRSMFEQSGGEPRWQPTLTQEVMAASGKLGRKSGSGFYDYGDDAAPDVGEHAAASAGDAPALVERIVAQLVNEAWFALDAGVARTQDDVDLAMTVGLGHPRGPFAWGRELGLQRVVALLGRLAGRDGDARYRVAAGLMAAAG</sequence>
<protein>
    <submittedName>
        <fullName evidence="6">Enoyl-CoA hydratase</fullName>
        <ecNumber evidence="6">4.2.1.17</ecNumber>
    </submittedName>
</protein>
<dbReference type="GO" id="GO:0006635">
    <property type="term" value="P:fatty acid beta-oxidation"/>
    <property type="evidence" value="ECO:0007669"/>
    <property type="project" value="TreeGrafter"/>
</dbReference>
<accession>D3F5B3</accession>
<proteinExistence type="inferred from homology"/>
<dbReference type="RefSeq" id="WP_012933631.1">
    <property type="nucleotide sequence ID" value="NC_013739.1"/>
</dbReference>
<dbReference type="Pfam" id="PF02737">
    <property type="entry name" value="3HCDH_N"/>
    <property type="match status" value="1"/>
</dbReference>
<name>D3F5B3_CONWI</name>
<dbReference type="Gene3D" id="3.40.50.720">
    <property type="entry name" value="NAD(P)-binding Rossmann-like Domain"/>
    <property type="match status" value="1"/>
</dbReference>
<dbReference type="GO" id="GO:0004300">
    <property type="term" value="F:enoyl-CoA hydratase activity"/>
    <property type="evidence" value="ECO:0007669"/>
    <property type="project" value="UniProtKB-EC"/>
</dbReference>
<dbReference type="Gene3D" id="1.10.1040.50">
    <property type="match status" value="1"/>
</dbReference>
<feature type="domain" description="3-hydroxyacyl-CoA dehydrogenase NAD binding" evidence="5">
    <location>
        <begin position="7"/>
        <end position="183"/>
    </location>
</feature>